<dbReference type="Pfam" id="PF06014">
    <property type="entry name" value="YqgQ-like"/>
    <property type="match status" value="1"/>
</dbReference>
<accession>A0A558AYX8</accession>
<evidence type="ECO:0000313" key="2">
    <source>
        <dbReference type="Proteomes" id="UP000315103"/>
    </source>
</evidence>
<gene>
    <name evidence="1" type="ORF">FO441_04035</name>
</gene>
<proteinExistence type="predicted"/>
<sequence length="62" mass="7636">MNRDLTYINRLLLRFGIYVYDKDRQNMLKLMEMEIKELYQFGLITSEEYKTSILILRQKREG</sequence>
<dbReference type="Proteomes" id="UP000315103">
    <property type="component" value="Unassembled WGS sequence"/>
</dbReference>
<reference evidence="1 2" key="1">
    <citation type="submission" date="2019-07" db="EMBL/GenBank/DDBJ databases">
        <title>Salinicoccus cyprini sp. nov., isolated from gastro-intestinal tract of mirror carp, Cyprinus carpio var. specularis, collected from Gobind Sagar Reservoir, Himachal Pradesh, India.</title>
        <authorList>
            <person name="Talwar C."/>
            <person name="Singh A.K."/>
            <person name="Lal R."/>
            <person name="Negi R.K."/>
        </authorList>
    </citation>
    <scope>NUCLEOTIDE SEQUENCE [LARGE SCALE GENOMIC DNA]</scope>
    <source>
        <strain evidence="1 2">CT19</strain>
    </source>
</reference>
<keyword evidence="2" id="KW-1185">Reference proteome</keyword>
<evidence type="ECO:0000313" key="1">
    <source>
        <dbReference type="EMBL" id="TVT29462.1"/>
    </source>
</evidence>
<dbReference type="InterPro" id="IPR009256">
    <property type="entry name" value="YqgQ-like"/>
</dbReference>
<comment type="caution">
    <text evidence="1">The sequence shown here is derived from an EMBL/GenBank/DDBJ whole genome shotgun (WGS) entry which is preliminary data.</text>
</comment>
<protein>
    <submittedName>
        <fullName evidence="1">DUF910 family protein</fullName>
    </submittedName>
</protein>
<organism evidence="1 2">
    <name type="scientific">Salinicoccus cyprini</name>
    <dbReference type="NCBI Taxonomy" id="2493691"/>
    <lineage>
        <taxon>Bacteria</taxon>
        <taxon>Bacillati</taxon>
        <taxon>Bacillota</taxon>
        <taxon>Bacilli</taxon>
        <taxon>Bacillales</taxon>
        <taxon>Staphylococcaceae</taxon>
        <taxon>Salinicoccus</taxon>
    </lineage>
</organism>
<dbReference type="SUPFAM" id="SSF158379">
    <property type="entry name" value="YqgQ-like"/>
    <property type="match status" value="1"/>
</dbReference>
<dbReference type="EMBL" id="VMSJ01000001">
    <property type="protein sequence ID" value="TVT29462.1"/>
    <property type="molecule type" value="Genomic_DNA"/>
</dbReference>
<dbReference type="Gene3D" id="1.10.287.760">
    <property type="entry name" value="YqgQ-like"/>
    <property type="match status" value="1"/>
</dbReference>
<dbReference type="OrthoDB" id="2361671at2"/>
<dbReference type="InterPro" id="IPR023164">
    <property type="entry name" value="YqgQ-like_sf"/>
</dbReference>
<name>A0A558AYX8_9STAP</name>
<dbReference type="AlphaFoldDB" id="A0A558AYX8"/>